<dbReference type="EMBL" id="PSQE01000004">
    <property type="protein sequence ID" value="RHN62104.1"/>
    <property type="molecule type" value="Genomic_DNA"/>
</dbReference>
<reference evidence="4" key="2">
    <citation type="submission" date="2007-03" db="EMBL/GenBank/DDBJ databases">
        <authorList>
            <consortium name="The International Medicago Genome Annotation Group"/>
        </authorList>
    </citation>
    <scope>NUCLEOTIDE SEQUENCE</scope>
</reference>
<evidence type="ECO:0000313" key="5">
    <source>
        <dbReference type="EMBL" id="AES90093.1"/>
    </source>
</evidence>
<dbReference type="Gramene" id="rna24638">
    <property type="protein sequence ID" value="RHN62104.1"/>
    <property type="gene ID" value="gene24638"/>
</dbReference>
<dbReference type="EMBL" id="AC147481">
    <property type="protein sequence ID" value="ABC75366.1"/>
    <property type="molecule type" value="Genomic_DNA"/>
</dbReference>
<keyword evidence="8" id="KW-1185">Reference proteome</keyword>
<organism evidence="4">
    <name type="scientific">Medicago truncatula</name>
    <name type="common">Barrel medic</name>
    <name type="synonym">Medicago tribuloides</name>
    <dbReference type="NCBI Taxonomy" id="3880"/>
    <lineage>
        <taxon>Eukaryota</taxon>
        <taxon>Viridiplantae</taxon>
        <taxon>Streptophyta</taxon>
        <taxon>Embryophyta</taxon>
        <taxon>Tracheophyta</taxon>
        <taxon>Spermatophyta</taxon>
        <taxon>Magnoliopsida</taxon>
        <taxon>eudicotyledons</taxon>
        <taxon>Gunneridae</taxon>
        <taxon>Pentapetalae</taxon>
        <taxon>rosids</taxon>
        <taxon>fabids</taxon>
        <taxon>Fabales</taxon>
        <taxon>Fabaceae</taxon>
        <taxon>Papilionoideae</taxon>
        <taxon>50 kb inversion clade</taxon>
        <taxon>NPAAA clade</taxon>
        <taxon>Hologalegina</taxon>
        <taxon>IRL clade</taxon>
        <taxon>Trifolieae</taxon>
        <taxon>Medicago</taxon>
    </lineage>
</organism>
<dbReference type="PANTHER" id="PTHR33985:SF34">
    <property type="entry name" value="FASCICLIN-LIKE ARABINOGALACTAN PROTEIN"/>
    <property type="match status" value="1"/>
</dbReference>
<dbReference type="SMART" id="SM00554">
    <property type="entry name" value="FAS1"/>
    <property type="match status" value="1"/>
</dbReference>
<dbReference type="eggNOG" id="ENOG502RIKK">
    <property type="taxonomic scope" value="Eukaryota"/>
</dbReference>
<dbReference type="Pfam" id="PF02469">
    <property type="entry name" value="Fasciclin"/>
    <property type="match status" value="1"/>
</dbReference>
<dbReference type="SUPFAM" id="SSF82153">
    <property type="entry name" value="FAS1 domain"/>
    <property type="match status" value="1"/>
</dbReference>
<sequence length="247" mass="27577">MASLLFLASSFIIFFFFFSFSSALPRQTIFEAADILYYSGFDSMSLTLELAESLLEHSPSATIFAPSDSAFKKSGQPSLDLLLFHFVILPLPQQSLRRLPAGTKLPTMLTGQSLTVTTSSSDRVTSVNNIKIIGSPIYDNGVLFVYGIDRFLDPSFQYTGPNKKPSSNSNSSFEQALETLKTTGYSEMGMNLIGDFEDHHWLFRRDVVPYKFIWNDVVQNNVVQDNASVVVDVFSDEDQNLFDPGEL</sequence>
<evidence type="ECO:0000313" key="8">
    <source>
        <dbReference type="Proteomes" id="UP000002051"/>
    </source>
</evidence>
<evidence type="ECO:0000256" key="2">
    <source>
        <dbReference type="SAM" id="SignalP"/>
    </source>
</evidence>
<dbReference type="EnsemblPlants" id="AES90093">
    <property type="protein sequence ID" value="AES90093"/>
    <property type="gene ID" value="MTR_4g084160"/>
</dbReference>
<dbReference type="OMA" id="KNDERGP"/>
<dbReference type="Gene3D" id="2.30.180.10">
    <property type="entry name" value="FAS1 domain"/>
    <property type="match status" value="1"/>
</dbReference>
<reference evidence="5 8" key="3">
    <citation type="journal article" date="2011" name="Nature">
        <title>The Medicago genome provides insight into the evolution of rhizobial symbioses.</title>
        <authorList>
            <person name="Young N.D."/>
            <person name="Debelle F."/>
            <person name="Oldroyd G.E."/>
            <person name="Geurts R."/>
            <person name="Cannon S.B."/>
            <person name="Udvardi M.K."/>
            <person name="Benedito V.A."/>
            <person name="Mayer K.F."/>
            <person name="Gouzy J."/>
            <person name="Schoof H."/>
            <person name="Van de Peer Y."/>
            <person name="Proost S."/>
            <person name="Cook D.R."/>
            <person name="Meyers B.C."/>
            <person name="Spannagl M."/>
            <person name="Cheung F."/>
            <person name="De Mita S."/>
            <person name="Krishnakumar V."/>
            <person name="Gundlach H."/>
            <person name="Zhou S."/>
            <person name="Mudge J."/>
            <person name="Bharti A.K."/>
            <person name="Murray J.D."/>
            <person name="Naoumkina M.A."/>
            <person name="Rosen B."/>
            <person name="Silverstein K.A."/>
            <person name="Tang H."/>
            <person name="Rombauts S."/>
            <person name="Zhao P.X."/>
            <person name="Zhou P."/>
            <person name="Barbe V."/>
            <person name="Bardou P."/>
            <person name="Bechner M."/>
            <person name="Bellec A."/>
            <person name="Berger A."/>
            <person name="Berges H."/>
            <person name="Bidwell S."/>
            <person name="Bisseling T."/>
            <person name="Choisne N."/>
            <person name="Couloux A."/>
            <person name="Denny R."/>
            <person name="Deshpande S."/>
            <person name="Dai X."/>
            <person name="Doyle J.J."/>
            <person name="Dudez A.M."/>
            <person name="Farmer A.D."/>
            <person name="Fouteau S."/>
            <person name="Franken C."/>
            <person name="Gibelin C."/>
            <person name="Gish J."/>
            <person name="Goldstein S."/>
            <person name="Gonzalez A.J."/>
            <person name="Green P.J."/>
            <person name="Hallab A."/>
            <person name="Hartog M."/>
            <person name="Hua A."/>
            <person name="Humphray S.J."/>
            <person name="Jeong D.H."/>
            <person name="Jing Y."/>
            <person name="Jocker A."/>
            <person name="Kenton S.M."/>
            <person name="Kim D.J."/>
            <person name="Klee K."/>
            <person name="Lai H."/>
            <person name="Lang C."/>
            <person name="Lin S."/>
            <person name="Macmil S.L."/>
            <person name="Magdelenat G."/>
            <person name="Matthews L."/>
            <person name="McCorrison J."/>
            <person name="Monaghan E.L."/>
            <person name="Mun J.H."/>
            <person name="Najar F.Z."/>
            <person name="Nicholson C."/>
            <person name="Noirot C."/>
            <person name="O'Bleness M."/>
            <person name="Paule C.R."/>
            <person name="Poulain J."/>
            <person name="Prion F."/>
            <person name="Qin B."/>
            <person name="Qu C."/>
            <person name="Retzel E.F."/>
            <person name="Riddle C."/>
            <person name="Sallet E."/>
            <person name="Samain S."/>
            <person name="Samson N."/>
            <person name="Sanders I."/>
            <person name="Saurat O."/>
            <person name="Scarpelli C."/>
            <person name="Schiex T."/>
            <person name="Segurens B."/>
            <person name="Severin A.J."/>
            <person name="Sherrier D.J."/>
            <person name="Shi R."/>
            <person name="Sims S."/>
            <person name="Singer S.R."/>
            <person name="Sinharoy S."/>
            <person name="Sterck L."/>
            <person name="Viollet A."/>
            <person name="Wang B.B."/>
            <person name="Wang K."/>
            <person name="Wang M."/>
            <person name="Wang X."/>
            <person name="Warfsmann J."/>
            <person name="Weissenbach J."/>
            <person name="White D.D."/>
            <person name="White J.D."/>
            <person name="Wiley G.B."/>
            <person name="Wincker P."/>
            <person name="Xing Y."/>
            <person name="Yang L."/>
            <person name="Yao Z."/>
            <person name="Ying F."/>
            <person name="Zhai J."/>
            <person name="Zhou L."/>
            <person name="Zuber A."/>
            <person name="Denarie J."/>
            <person name="Dixon R.A."/>
            <person name="May G.D."/>
            <person name="Schwartz D.C."/>
            <person name="Rogers J."/>
            <person name="Quetier F."/>
            <person name="Town C.D."/>
            <person name="Roe B.A."/>
        </authorList>
    </citation>
    <scope>NUCLEOTIDE SEQUENCE [LARGE SCALE GENOMIC DNA]</scope>
    <source>
        <strain evidence="5">A17</strain>
        <strain evidence="7 8">cv. Jemalong A17</strain>
    </source>
</reference>
<reference evidence="7" key="5">
    <citation type="submission" date="2015-04" db="UniProtKB">
        <authorList>
            <consortium name="EnsemblPlants"/>
        </authorList>
    </citation>
    <scope>IDENTIFICATION</scope>
    <source>
        <strain evidence="7">cv. Jemalong A17</strain>
    </source>
</reference>
<proteinExistence type="inferred from homology"/>
<dbReference type="AlphaFoldDB" id="Q2MGQ7"/>
<accession>Q2MGQ7</accession>
<comment type="similarity">
    <text evidence="1">Belongs to the fasciclin-like AGP family.</text>
</comment>
<dbReference type="EMBL" id="CM001220">
    <property type="protein sequence ID" value="AES90093.1"/>
    <property type="molecule type" value="Genomic_DNA"/>
</dbReference>
<dbReference type="HOGENOM" id="CLU_1125964_0_0_1"/>
<evidence type="ECO:0000259" key="3">
    <source>
        <dbReference type="PROSITE" id="PS50213"/>
    </source>
</evidence>
<name>Q2MGQ7_MEDTR</name>
<dbReference type="PROSITE" id="PS50213">
    <property type="entry name" value="FAS1"/>
    <property type="match status" value="1"/>
</dbReference>
<evidence type="ECO:0000256" key="1">
    <source>
        <dbReference type="ARBA" id="ARBA00007843"/>
    </source>
</evidence>
<dbReference type="InterPro" id="IPR052806">
    <property type="entry name" value="Fasciclin-like_AGP"/>
</dbReference>
<dbReference type="InterPro" id="IPR036378">
    <property type="entry name" value="FAS1_dom_sf"/>
</dbReference>
<evidence type="ECO:0000313" key="6">
    <source>
        <dbReference type="EMBL" id="RHN62104.1"/>
    </source>
</evidence>
<dbReference type="InterPro" id="IPR000782">
    <property type="entry name" value="FAS1_domain"/>
</dbReference>
<gene>
    <name evidence="5" type="ordered locus">MTR_4g084160</name>
    <name evidence="4" type="ORF">MtrDRAFT_AC147481g16v2</name>
    <name evidence="6" type="ORF">MtrunA17_Chr4g0043771</name>
</gene>
<dbReference type="PANTHER" id="PTHR33985">
    <property type="entry name" value="OS02G0491300 PROTEIN-RELATED"/>
    <property type="match status" value="1"/>
</dbReference>
<dbReference type="Proteomes" id="UP000265566">
    <property type="component" value="Chromosome 4"/>
</dbReference>
<evidence type="ECO:0000313" key="4">
    <source>
        <dbReference type="EMBL" id="ABC75366.1"/>
    </source>
</evidence>
<dbReference type="PaxDb" id="3880-AES90093"/>
<reference evidence="5 8" key="4">
    <citation type="journal article" date="2014" name="BMC Genomics">
        <title>An improved genome release (version Mt4.0) for the model legume Medicago truncatula.</title>
        <authorList>
            <person name="Tang H."/>
            <person name="Krishnakumar V."/>
            <person name="Bidwell S."/>
            <person name="Rosen B."/>
            <person name="Chan A."/>
            <person name="Zhou S."/>
            <person name="Gentzbittel L."/>
            <person name="Childs K.L."/>
            <person name="Yandell M."/>
            <person name="Gundlach H."/>
            <person name="Mayer K.F."/>
            <person name="Schwartz D.C."/>
            <person name="Town C.D."/>
        </authorList>
    </citation>
    <scope>GENOME REANNOTATION</scope>
    <source>
        <strain evidence="7 8">cv. Jemalong A17</strain>
    </source>
</reference>
<feature type="signal peptide" evidence="2">
    <location>
        <begin position="1"/>
        <end position="23"/>
    </location>
</feature>
<dbReference type="Proteomes" id="UP000002051">
    <property type="component" value="Chromosome 4"/>
</dbReference>
<reference evidence="4" key="1">
    <citation type="submission" date="2004-04" db="EMBL/GenBank/DDBJ databases">
        <authorList>
            <person name="Town C.D."/>
        </authorList>
    </citation>
    <scope>NUCLEOTIDE SEQUENCE</scope>
</reference>
<reference evidence="6" key="6">
    <citation type="journal article" date="2018" name="Nat. Plants">
        <title>Whole-genome landscape of Medicago truncatula symbiotic genes.</title>
        <authorList>
            <person name="Pecrix Y."/>
            <person name="Gamas P."/>
            <person name="Carrere S."/>
        </authorList>
    </citation>
    <scope>NUCLEOTIDE SEQUENCE</scope>
    <source>
        <tissue evidence="6">Leaves</tissue>
    </source>
</reference>
<evidence type="ECO:0000313" key="7">
    <source>
        <dbReference type="EnsemblPlants" id="AES90093"/>
    </source>
</evidence>
<feature type="domain" description="FAS1" evidence="3">
    <location>
        <begin position="25"/>
        <end position="152"/>
    </location>
</feature>
<protein>
    <submittedName>
        <fullName evidence="4">Beta-Ig-H3/fasciclin</fullName>
    </submittedName>
    <submittedName>
        <fullName evidence="5">Fasciclin domain protein</fullName>
    </submittedName>
    <submittedName>
        <fullName evidence="6">Putative FAS1 domain-containing protein</fullName>
    </submittedName>
</protein>
<keyword evidence="2" id="KW-0732">Signal</keyword>
<feature type="chain" id="PRO_5014586196" evidence="2">
    <location>
        <begin position="24"/>
        <end position="247"/>
    </location>
</feature>